<dbReference type="AlphaFoldDB" id="A0A5D5AN76"/>
<feature type="transmembrane region" description="Helical" evidence="1">
    <location>
        <begin position="264"/>
        <end position="284"/>
    </location>
</feature>
<dbReference type="InterPro" id="IPR003675">
    <property type="entry name" value="Rce1/LyrA-like_dom"/>
</dbReference>
<proteinExistence type="predicted"/>
<evidence type="ECO:0000313" key="4">
    <source>
        <dbReference type="Proteomes" id="UP000324104"/>
    </source>
</evidence>
<keyword evidence="3" id="KW-0378">Hydrolase</keyword>
<feature type="transmembrane region" description="Helical" evidence="1">
    <location>
        <begin position="221"/>
        <end position="244"/>
    </location>
</feature>
<dbReference type="InterPro" id="IPR052710">
    <property type="entry name" value="CAAX_protease"/>
</dbReference>
<feature type="transmembrane region" description="Helical" evidence="1">
    <location>
        <begin position="110"/>
        <end position="130"/>
    </location>
</feature>
<keyword evidence="1" id="KW-0812">Transmembrane</keyword>
<feature type="transmembrane region" description="Helical" evidence="1">
    <location>
        <begin position="296"/>
        <end position="319"/>
    </location>
</feature>
<gene>
    <name evidence="3" type="ORF">FYC77_04365</name>
</gene>
<name>A0A5D5AN76_9EURY</name>
<reference evidence="3 4" key="1">
    <citation type="submission" date="2019-08" db="EMBL/GenBank/DDBJ databases">
        <title>Archaea genome.</title>
        <authorList>
            <person name="Kajale S."/>
            <person name="Shouche Y."/>
            <person name="Deshpande N."/>
            <person name="Sharma A."/>
        </authorList>
    </citation>
    <scope>NUCLEOTIDE SEQUENCE [LARGE SCALE GENOMIC DNA]</scope>
    <source>
        <strain evidence="3 4">ESP3B_9</strain>
    </source>
</reference>
<feature type="transmembrane region" description="Helical" evidence="1">
    <location>
        <begin position="142"/>
        <end position="172"/>
    </location>
</feature>
<dbReference type="EMBL" id="VTAW01000003">
    <property type="protein sequence ID" value="TYT63309.1"/>
    <property type="molecule type" value="Genomic_DNA"/>
</dbReference>
<feature type="transmembrane region" description="Helical" evidence="1">
    <location>
        <begin position="325"/>
        <end position="343"/>
    </location>
</feature>
<feature type="transmembrane region" description="Helical" evidence="1">
    <location>
        <begin position="12"/>
        <end position="33"/>
    </location>
</feature>
<keyword evidence="1" id="KW-1133">Transmembrane helix</keyword>
<feature type="transmembrane region" description="Helical" evidence="1">
    <location>
        <begin position="71"/>
        <end position="90"/>
    </location>
</feature>
<dbReference type="Pfam" id="PF02517">
    <property type="entry name" value="Rce1-like"/>
    <property type="match status" value="1"/>
</dbReference>
<sequence length="372" mass="38613">MTETARPDGTSVPSAVVPGIGAALSLVTLIALLVPVQRGLEDPAIWAALTLTGVATLAFLVGVHDDVDHRIGGGIALSSSVGVLLLVGYAMNQGHAVPVPLDPLPVSFPLLFGAFVTAGLGIGLGAASYADVDPVGLLVRSGYTAGMMGVGVVGLFSIEVVLVLLVIPIILLFGSLSLAQAVALSQLGMAVGTGTVAVAYLVFRGYDLSYIDVRLPTKRDVLWTVGGVLVIFGALFAISAVFYTTGVESSDHGTAQQAQENPEILLILIPASLLVIGPFEELLYRNVIQKALYAPFSRFGAVVVGSVIFAIVHTQAYWTAGTGELVASLAVVFGLSIVLGVIYERTENLVVPALIHGVYNAILFTNLYLGYA</sequence>
<dbReference type="Proteomes" id="UP000324104">
    <property type="component" value="Unassembled WGS sequence"/>
</dbReference>
<feature type="transmembrane region" description="Helical" evidence="1">
    <location>
        <begin position="45"/>
        <end position="64"/>
    </location>
</feature>
<dbReference type="GO" id="GO:0006508">
    <property type="term" value="P:proteolysis"/>
    <property type="evidence" value="ECO:0007669"/>
    <property type="project" value="UniProtKB-KW"/>
</dbReference>
<evidence type="ECO:0000313" key="3">
    <source>
        <dbReference type="EMBL" id="TYT63309.1"/>
    </source>
</evidence>
<dbReference type="PANTHER" id="PTHR36435:SF1">
    <property type="entry name" value="CAAX AMINO TERMINAL PROTEASE FAMILY PROTEIN"/>
    <property type="match status" value="1"/>
</dbReference>
<evidence type="ECO:0000256" key="1">
    <source>
        <dbReference type="SAM" id="Phobius"/>
    </source>
</evidence>
<dbReference type="GO" id="GO:0008237">
    <property type="term" value="F:metallopeptidase activity"/>
    <property type="evidence" value="ECO:0007669"/>
    <property type="project" value="UniProtKB-KW"/>
</dbReference>
<dbReference type="RefSeq" id="WP_149080285.1">
    <property type="nucleotide sequence ID" value="NZ_VTAW01000003.1"/>
</dbReference>
<dbReference type="GO" id="GO:0080120">
    <property type="term" value="P:CAAX-box protein maturation"/>
    <property type="evidence" value="ECO:0007669"/>
    <property type="project" value="UniProtKB-ARBA"/>
</dbReference>
<keyword evidence="3" id="KW-0645">Protease</keyword>
<accession>A0A5D5AN76</accession>
<comment type="caution">
    <text evidence="3">The sequence shown here is derived from an EMBL/GenBank/DDBJ whole genome shotgun (WGS) entry which is preliminary data.</text>
</comment>
<evidence type="ECO:0000259" key="2">
    <source>
        <dbReference type="Pfam" id="PF02517"/>
    </source>
</evidence>
<dbReference type="GO" id="GO:0004175">
    <property type="term" value="F:endopeptidase activity"/>
    <property type="evidence" value="ECO:0007669"/>
    <property type="project" value="UniProtKB-ARBA"/>
</dbReference>
<feature type="transmembrane region" description="Helical" evidence="1">
    <location>
        <begin position="350"/>
        <end position="371"/>
    </location>
</feature>
<keyword evidence="3" id="KW-0482">Metalloprotease</keyword>
<keyword evidence="1" id="KW-0472">Membrane</keyword>
<feature type="transmembrane region" description="Helical" evidence="1">
    <location>
        <begin position="178"/>
        <end position="201"/>
    </location>
</feature>
<keyword evidence="4" id="KW-1185">Reference proteome</keyword>
<feature type="domain" description="CAAX prenyl protease 2/Lysostaphin resistance protein A-like" evidence="2">
    <location>
        <begin position="265"/>
        <end position="362"/>
    </location>
</feature>
<dbReference type="PANTHER" id="PTHR36435">
    <property type="entry name" value="SLR1288 PROTEIN"/>
    <property type="match status" value="1"/>
</dbReference>
<protein>
    <submittedName>
        <fullName evidence="3">CPBP family intramembrane metalloprotease</fullName>
    </submittedName>
</protein>
<organism evidence="3 4">
    <name type="scientific">Natrialba swarupiae</name>
    <dbReference type="NCBI Taxonomy" id="2448032"/>
    <lineage>
        <taxon>Archaea</taxon>
        <taxon>Methanobacteriati</taxon>
        <taxon>Methanobacteriota</taxon>
        <taxon>Stenosarchaea group</taxon>
        <taxon>Halobacteria</taxon>
        <taxon>Halobacteriales</taxon>
        <taxon>Natrialbaceae</taxon>
        <taxon>Natrialba</taxon>
    </lineage>
</organism>